<reference evidence="2 3" key="1">
    <citation type="journal article" date="2019" name="Mol. Biol. Evol.">
        <title>Blast fungal genomes show frequent chromosomal changes, gene gains and losses, and effector gene turnover.</title>
        <authorList>
            <person name="Gomez Luciano L.B."/>
            <person name="Jason Tsai I."/>
            <person name="Chuma I."/>
            <person name="Tosa Y."/>
            <person name="Chen Y.H."/>
            <person name="Li J.Y."/>
            <person name="Li M.Y."/>
            <person name="Jade Lu M.Y."/>
            <person name="Nakayashiki H."/>
            <person name="Li W.H."/>
        </authorList>
    </citation>
    <scope>NUCLEOTIDE SEQUENCE [LARGE SCALE GENOMIC DNA]</scope>
    <source>
        <strain evidence="2 3">NI907</strain>
    </source>
</reference>
<reference evidence="3" key="3">
    <citation type="submission" date="2025-08" db="UniProtKB">
        <authorList>
            <consortium name="RefSeq"/>
        </authorList>
    </citation>
    <scope>IDENTIFICATION</scope>
    <source>
        <strain evidence="3">NI907</strain>
    </source>
</reference>
<dbReference type="RefSeq" id="XP_030981755.1">
    <property type="nucleotide sequence ID" value="XM_031126544.1"/>
</dbReference>
<name>A0A6P8B3P2_PYRGI</name>
<organism evidence="2 3">
    <name type="scientific">Pyricularia grisea</name>
    <name type="common">Crabgrass-specific blast fungus</name>
    <name type="synonym">Magnaporthe grisea</name>
    <dbReference type="NCBI Taxonomy" id="148305"/>
    <lineage>
        <taxon>Eukaryota</taxon>
        <taxon>Fungi</taxon>
        <taxon>Dikarya</taxon>
        <taxon>Ascomycota</taxon>
        <taxon>Pezizomycotina</taxon>
        <taxon>Sordariomycetes</taxon>
        <taxon>Sordariomycetidae</taxon>
        <taxon>Magnaporthales</taxon>
        <taxon>Pyriculariaceae</taxon>
        <taxon>Pyricularia</taxon>
    </lineage>
</organism>
<dbReference type="KEGG" id="pgri:PgNI_06521"/>
<protein>
    <recommendedName>
        <fullName evidence="1">DUF7770 domain-containing protein</fullName>
    </recommendedName>
</protein>
<dbReference type="Proteomes" id="UP000515153">
    <property type="component" value="Chromosome I"/>
</dbReference>
<accession>A0A6P8B3P2</accession>
<evidence type="ECO:0000259" key="1">
    <source>
        <dbReference type="Pfam" id="PF24968"/>
    </source>
</evidence>
<dbReference type="AlphaFoldDB" id="A0A6P8B3P2"/>
<proteinExistence type="predicted"/>
<sequence>MQSGQFMTPTILTRPTCQRQIQVINLCALCNVLNEGDENGEPSTNHWTICLQTSPASSLKIDMAPWDWRRGKILLSSAKDQPYNMDETLHVFPFTVAREITVVSVIGAINEKERDMFWFSDEDEGCRWWVCQLLGDFESPGIVEVGSAAAAEEYLLRYWINPKGSYLGT</sequence>
<evidence type="ECO:0000313" key="2">
    <source>
        <dbReference type="Proteomes" id="UP000515153"/>
    </source>
</evidence>
<keyword evidence="2" id="KW-1185">Reference proteome</keyword>
<dbReference type="GeneID" id="41961453"/>
<evidence type="ECO:0000313" key="3">
    <source>
        <dbReference type="RefSeq" id="XP_030981755.1"/>
    </source>
</evidence>
<dbReference type="InterPro" id="IPR056672">
    <property type="entry name" value="DUF7770"/>
</dbReference>
<feature type="domain" description="DUF7770" evidence="1">
    <location>
        <begin position="26"/>
        <end position="163"/>
    </location>
</feature>
<dbReference type="Pfam" id="PF24968">
    <property type="entry name" value="DUF7770"/>
    <property type="match status" value="1"/>
</dbReference>
<reference evidence="3" key="2">
    <citation type="submission" date="2019-10" db="EMBL/GenBank/DDBJ databases">
        <authorList>
            <consortium name="NCBI Genome Project"/>
        </authorList>
    </citation>
    <scope>NUCLEOTIDE SEQUENCE</scope>
    <source>
        <strain evidence="3">NI907</strain>
    </source>
</reference>
<gene>
    <name evidence="3" type="ORF">PgNI_06521</name>
</gene>